<accession>A0AA37XKQ9</accession>
<sequence length="46" mass="5348">MSGGLILSFQDILNHYQTEDTEYIISQYLLNHLYRKSLTITDIAKS</sequence>
<dbReference type="Proteomes" id="UP001157039">
    <property type="component" value="Unassembled WGS sequence"/>
</dbReference>
<protein>
    <submittedName>
        <fullName evidence="1">Uncharacterized protein</fullName>
    </submittedName>
</protein>
<dbReference type="EMBL" id="BSUW01000001">
    <property type="protein sequence ID" value="GMA71821.1"/>
    <property type="molecule type" value="Genomic_DNA"/>
</dbReference>
<dbReference type="AlphaFoldDB" id="A0AA37XKQ9"/>
<organism evidence="1 2">
    <name type="scientific">Tetragenococcus osmophilus</name>
    <dbReference type="NCBI Taxonomy" id="526944"/>
    <lineage>
        <taxon>Bacteria</taxon>
        <taxon>Bacillati</taxon>
        <taxon>Bacillota</taxon>
        <taxon>Bacilli</taxon>
        <taxon>Lactobacillales</taxon>
        <taxon>Enterococcaceae</taxon>
        <taxon>Tetragenococcus</taxon>
    </lineage>
</organism>
<evidence type="ECO:0000313" key="2">
    <source>
        <dbReference type="Proteomes" id="UP001157039"/>
    </source>
</evidence>
<dbReference type="RefSeq" id="WP_157977644.1">
    <property type="nucleotide sequence ID" value="NZ_BSUW01000001.1"/>
</dbReference>
<evidence type="ECO:0000313" key="1">
    <source>
        <dbReference type="EMBL" id="GMA71821.1"/>
    </source>
</evidence>
<reference evidence="1 2" key="1">
    <citation type="journal article" date="2014" name="Int. J. Syst. Evol. Microbiol.">
        <title>Complete genome sequence of Corynebacterium casei LMG S-19264T (=DSM 44701T), isolated from a smear-ripened cheese.</title>
        <authorList>
            <consortium name="US DOE Joint Genome Institute (JGI-PGF)"/>
            <person name="Walter F."/>
            <person name="Albersmeier A."/>
            <person name="Kalinowski J."/>
            <person name="Ruckert C."/>
        </authorList>
    </citation>
    <scope>NUCLEOTIDE SEQUENCE [LARGE SCALE GENOMIC DNA]</scope>
    <source>
        <strain evidence="1 2">NBRC 114545</strain>
    </source>
</reference>
<comment type="caution">
    <text evidence="1">The sequence shown here is derived from an EMBL/GenBank/DDBJ whole genome shotgun (WGS) entry which is preliminary data.</text>
</comment>
<proteinExistence type="predicted"/>
<gene>
    <name evidence="1" type="ORF">GCM10025885_08700</name>
</gene>
<name>A0AA37XKQ9_9ENTE</name>